<dbReference type="FunFam" id="2.60.120.40:FF:000001">
    <property type="entry name" value="Complement C1q B chain"/>
    <property type="match status" value="1"/>
</dbReference>
<keyword evidence="2" id="KW-0964">Secreted</keyword>
<dbReference type="PROSITE" id="PS50871">
    <property type="entry name" value="C1Q"/>
    <property type="match status" value="1"/>
</dbReference>
<evidence type="ECO:0000256" key="2">
    <source>
        <dbReference type="ARBA" id="ARBA00022525"/>
    </source>
</evidence>
<keyword evidence="10" id="KW-1185">Reference proteome</keyword>
<proteinExistence type="predicted"/>
<dbReference type="Pfam" id="PF00386">
    <property type="entry name" value="C1q"/>
    <property type="match status" value="1"/>
</dbReference>
<keyword evidence="4 7" id="KW-0732">Signal</keyword>
<dbReference type="Proteomes" id="UP000289886">
    <property type="component" value="Unassembled WGS sequence"/>
</dbReference>
<evidence type="ECO:0000256" key="6">
    <source>
        <dbReference type="SAM" id="MobiDB-lite"/>
    </source>
</evidence>
<dbReference type="Gene3D" id="2.60.120.40">
    <property type="match status" value="1"/>
</dbReference>
<name>A0A444TZ58_ACIRT</name>
<evidence type="ECO:0000256" key="5">
    <source>
        <dbReference type="ARBA" id="ARBA00023119"/>
    </source>
</evidence>
<evidence type="ECO:0000256" key="4">
    <source>
        <dbReference type="ARBA" id="ARBA00022729"/>
    </source>
</evidence>
<feature type="chain" id="PRO_5019347155" evidence="7">
    <location>
        <begin position="21"/>
        <end position="270"/>
    </location>
</feature>
<dbReference type="Pfam" id="PF01391">
    <property type="entry name" value="Collagen"/>
    <property type="match status" value="1"/>
</dbReference>
<dbReference type="EMBL" id="SCEB01215691">
    <property type="protein sequence ID" value="RXM28234.1"/>
    <property type="molecule type" value="Genomic_DNA"/>
</dbReference>
<comment type="caution">
    <text evidence="9">The sequence shown here is derived from an EMBL/GenBank/DDBJ whole genome shotgun (WGS) entry which is preliminary data.</text>
</comment>
<reference evidence="9 10" key="1">
    <citation type="submission" date="2019-01" db="EMBL/GenBank/DDBJ databases">
        <title>Draft Genome and Complete Hox-Cluster Characterization of the Sterlet Sturgeon (Acipenser ruthenus).</title>
        <authorList>
            <person name="Wei Q."/>
        </authorList>
    </citation>
    <scope>NUCLEOTIDE SEQUENCE [LARGE SCALE GENOMIC DNA]</scope>
    <source>
        <strain evidence="9">WHYD16114868_AA</strain>
        <tissue evidence="9">Blood</tissue>
    </source>
</reference>
<dbReference type="GO" id="GO:0005581">
    <property type="term" value="C:collagen trimer"/>
    <property type="evidence" value="ECO:0007669"/>
    <property type="project" value="UniProtKB-KW"/>
</dbReference>
<keyword evidence="3" id="KW-0272">Extracellular matrix</keyword>
<evidence type="ECO:0000313" key="9">
    <source>
        <dbReference type="EMBL" id="RXM28234.1"/>
    </source>
</evidence>
<dbReference type="InterPro" id="IPR008160">
    <property type="entry name" value="Collagen"/>
</dbReference>
<dbReference type="InterPro" id="IPR008983">
    <property type="entry name" value="Tumour_necrosis_fac-like_dom"/>
</dbReference>
<accession>A0A444TZ58</accession>
<dbReference type="PRINTS" id="PR00007">
    <property type="entry name" value="COMPLEMNTC1Q"/>
</dbReference>
<feature type="compositionally biased region" description="Acidic residues" evidence="6">
    <location>
        <begin position="22"/>
        <end position="31"/>
    </location>
</feature>
<comment type="subcellular location">
    <subcellularLocation>
        <location evidence="1">Secreted</location>
        <location evidence="1">Extracellular space</location>
        <location evidence="1">Extracellular matrix</location>
    </subcellularLocation>
</comment>
<dbReference type="PANTHER" id="PTHR15427">
    <property type="entry name" value="EMILIN ELASTIN MICROFIBRIL INTERFACE-LOCATED PROTEIN ELASTIN MICROFIBRIL INTERFACER"/>
    <property type="match status" value="1"/>
</dbReference>
<evidence type="ECO:0000313" key="10">
    <source>
        <dbReference type="Proteomes" id="UP000289886"/>
    </source>
</evidence>
<dbReference type="InterPro" id="IPR050392">
    <property type="entry name" value="Collagen/C1q_domain"/>
</dbReference>
<dbReference type="PANTHER" id="PTHR15427:SF20">
    <property type="entry name" value="ADIPONECTIN"/>
    <property type="match status" value="1"/>
</dbReference>
<dbReference type="SUPFAM" id="SSF49842">
    <property type="entry name" value="TNF-like"/>
    <property type="match status" value="1"/>
</dbReference>
<dbReference type="InterPro" id="IPR001073">
    <property type="entry name" value="C1q_dom"/>
</dbReference>
<feature type="domain" description="C1q" evidence="8">
    <location>
        <begin position="128"/>
        <end position="265"/>
    </location>
</feature>
<feature type="region of interest" description="Disordered" evidence="6">
    <location>
        <begin position="21"/>
        <end position="123"/>
    </location>
</feature>
<keyword evidence="5" id="KW-0176">Collagen</keyword>
<protein>
    <submittedName>
        <fullName evidence="9">Adiponectin</fullName>
    </submittedName>
</protein>
<organism evidence="9 10">
    <name type="scientific">Acipenser ruthenus</name>
    <name type="common">Sterlet sturgeon</name>
    <dbReference type="NCBI Taxonomy" id="7906"/>
    <lineage>
        <taxon>Eukaryota</taxon>
        <taxon>Metazoa</taxon>
        <taxon>Chordata</taxon>
        <taxon>Craniata</taxon>
        <taxon>Vertebrata</taxon>
        <taxon>Euteleostomi</taxon>
        <taxon>Actinopterygii</taxon>
        <taxon>Chondrostei</taxon>
        <taxon>Acipenseriformes</taxon>
        <taxon>Acipenseridae</taxon>
        <taxon>Acipenser</taxon>
    </lineage>
</organism>
<evidence type="ECO:0000256" key="1">
    <source>
        <dbReference type="ARBA" id="ARBA00004498"/>
    </source>
</evidence>
<dbReference type="AlphaFoldDB" id="A0A444TZ58"/>
<dbReference type="SMART" id="SM00110">
    <property type="entry name" value="C1Q"/>
    <property type="match status" value="1"/>
</dbReference>
<feature type="compositionally biased region" description="Low complexity" evidence="6">
    <location>
        <begin position="102"/>
        <end position="112"/>
    </location>
</feature>
<evidence type="ECO:0000256" key="3">
    <source>
        <dbReference type="ARBA" id="ARBA00022530"/>
    </source>
</evidence>
<evidence type="ECO:0000256" key="7">
    <source>
        <dbReference type="SAM" id="SignalP"/>
    </source>
</evidence>
<gene>
    <name evidence="9" type="ORF">EOD39_0585</name>
</gene>
<feature type="signal peptide" evidence="7">
    <location>
        <begin position="1"/>
        <end position="20"/>
    </location>
</feature>
<sequence length="270" mass="29343">MKLVRTLLLCLVLVVKLSYSQEEGEEVEAEAPEEHAEGPGGEADTPSVVVDERKLCAGWMGGVPGTPGHNGASGRDGRDGRDGIKGETGEPGAPGEKGDTGEPGLTGPEGPRGFPGTPGLKGDRGESALLYRSAFSVGLIDRTPMPNVPIKFNKIFYNGQRHYDDSTGKFRCSIPGVYYFTYHLTVYLKDVKVSLYKSDKTIMFTFDQFQENNVDQASGSIILHLDTGEEVWLQVYGEEAYAGIYADNINDSTFSGFLLYPDIKTQNGDR</sequence>
<feature type="compositionally biased region" description="Basic and acidic residues" evidence="6">
    <location>
        <begin position="75"/>
        <end position="88"/>
    </location>
</feature>
<evidence type="ECO:0000259" key="8">
    <source>
        <dbReference type="PROSITE" id="PS50871"/>
    </source>
</evidence>